<reference evidence="4 5" key="1">
    <citation type="journal article" date="2018" name="Plant J.">
        <title>Genome sequences of Chlorella sorokiniana UTEX 1602 and Micractinium conductrix SAG 241.80: implications to maltose excretion by a green alga.</title>
        <authorList>
            <person name="Arriola M.B."/>
            <person name="Velmurugan N."/>
            <person name="Zhang Y."/>
            <person name="Plunkett M.H."/>
            <person name="Hondzo H."/>
            <person name="Barney B.M."/>
        </authorList>
    </citation>
    <scope>NUCLEOTIDE SEQUENCE [LARGE SCALE GENOMIC DNA]</scope>
    <source>
        <strain evidence="4 5">SAG 241.80</strain>
    </source>
</reference>
<evidence type="ECO:0000259" key="3">
    <source>
        <dbReference type="Pfam" id="PF01571"/>
    </source>
</evidence>
<dbReference type="InterPro" id="IPR027266">
    <property type="entry name" value="TrmE/GcvT-like"/>
</dbReference>
<sequence>MHQACCTRPVVAAAPLARPQGALCCTRAAQQHGRVVCKLNAPLRQQEPRWGAARAARRRLPRPPAAAAELPDLDALLEAGVPEIGGDLADVQAQQNAVFDDAGVVVHFRNDSRAMHALEHAAVVVDRSHWGRLRLAGEGRLAFLHGQSTANLTALSPGQGCDTVFVTPQGRCIDLATVYAQGSGALVLVSPGMATAVRQRLEKHLFPADKVQVSDVGPRTCMFSLLGPQADAVLRQLQAGDVAGAAYGSHTLLSFAGKPVIVAVGGGLPGTGYTLIADESVGADLWRIMTAQEGVEPMGTACWEMARVMAGRPAVGSELTDDYTALDAGLYGAVSLQKGCYVGQETLAKVHNLDAVRQQLWGLEMEAPCVVGDPVLAADGRQLGAITSYIDTPSGQHRALAYLKCRVEGRQVDLEGTAVSAGGSRGRVVLPPFLSRGFPAGEQEAAAPAAAPAPAAQDDAEAAARRAQKLAEMQARLAAYQATAQQQQQQQQGTE</sequence>
<feature type="domain" description="GCVT N-terminal" evidence="3">
    <location>
        <begin position="113"/>
        <end position="338"/>
    </location>
</feature>
<evidence type="ECO:0000313" key="4">
    <source>
        <dbReference type="EMBL" id="PSC70552.1"/>
    </source>
</evidence>
<name>A0A2P6V8Y8_9CHLO</name>
<evidence type="ECO:0000256" key="2">
    <source>
        <dbReference type="SAM" id="MobiDB-lite"/>
    </source>
</evidence>
<dbReference type="STRING" id="554055.A0A2P6V8Y8"/>
<dbReference type="SUPFAM" id="SSF103025">
    <property type="entry name" value="Folate-binding domain"/>
    <property type="match status" value="1"/>
</dbReference>
<dbReference type="Proteomes" id="UP000239649">
    <property type="component" value="Unassembled WGS sequence"/>
</dbReference>
<dbReference type="InterPro" id="IPR028896">
    <property type="entry name" value="GcvT/YgfZ/DmdA"/>
</dbReference>
<dbReference type="EMBL" id="LHPF02000019">
    <property type="protein sequence ID" value="PSC70552.1"/>
    <property type="molecule type" value="Genomic_DNA"/>
</dbReference>
<evidence type="ECO:0000313" key="5">
    <source>
        <dbReference type="Proteomes" id="UP000239649"/>
    </source>
</evidence>
<dbReference type="GO" id="GO:0008168">
    <property type="term" value="F:methyltransferase activity"/>
    <property type="evidence" value="ECO:0007669"/>
    <property type="project" value="UniProtKB-KW"/>
</dbReference>
<accession>A0A2P6V8Y8</accession>
<comment type="caution">
    <text evidence="4">The sequence shown here is derived from an EMBL/GenBank/DDBJ whole genome shotgun (WGS) entry which is preliminary data.</text>
</comment>
<keyword evidence="1" id="KW-0809">Transit peptide</keyword>
<dbReference type="InterPro" id="IPR006222">
    <property type="entry name" value="GCVT_N"/>
</dbReference>
<feature type="compositionally biased region" description="Low complexity" evidence="2">
    <location>
        <begin position="444"/>
        <end position="457"/>
    </location>
</feature>
<dbReference type="NCBIfam" id="TIGR03317">
    <property type="entry name" value="ygfZ_signature"/>
    <property type="match status" value="1"/>
</dbReference>
<dbReference type="GO" id="GO:0032259">
    <property type="term" value="P:methylation"/>
    <property type="evidence" value="ECO:0007669"/>
    <property type="project" value="UniProtKB-KW"/>
</dbReference>
<organism evidence="4 5">
    <name type="scientific">Micractinium conductrix</name>
    <dbReference type="NCBI Taxonomy" id="554055"/>
    <lineage>
        <taxon>Eukaryota</taxon>
        <taxon>Viridiplantae</taxon>
        <taxon>Chlorophyta</taxon>
        <taxon>core chlorophytes</taxon>
        <taxon>Trebouxiophyceae</taxon>
        <taxon>Chlorellales</taxon>
        <taxon>Chlorellaceae</taxon>
        <taxon>Chlorella clade</taxon>
        <taxon>Micractinium</taxon>
    </lineage>
</organism>
<dbReference type="OrthoDB" id="191995at2759"/>
<evidence type="ECO:0000256" key="1">
    <source>
        <dbReference type="ARBA" id="ARBA00022946"/>
    </source>
</evidence>
<proteinExistence type="predicted"/>
<dbReference type="GO" id="GO:0005739">
    <property type="term" value="C:mitochondrion"/>
    <property type="evidence" value="ECO:0007669"/>
    <property type="project" value="TreeGrafter"/>
</dbReference>
<dbReference type="PANTHER" id="PTHR43757">
    <property type="entry name" value="AMINOMETHYLTRANSFERASE"/>
    <property type="match status" value="1"/>
</dbReference>
<gene>
    <name evidence="4" type="ORF">C2E20_6091</name>
</gene>
<dbReference type="InterPro" id="IPR017703">
    <property type="entry name" value="YgfZ/GCV_T_CS"/>
</dbReference>
<dbReference type="AlphaFoldDB" id="A0A2P6V8Y8"/>
<dbReference type="PANTHER" id="PTHR43757:SF14">
    <property type="entry name" value="GLYCINE CLEAVAGE T-PROTEIN FAMILY"/>
    <property type="match status" value="1"/>
</dbReference>
<protein>
    <submittedName>
        <fullName evidence="4">Aminomethyltransferase folate-binding domain-containing isoform A</fullName>
    </submittedName>
</protein>
<dbReference type="Pfam" id="PF01571">
    <property type="entry name" value="GCV_T"/>
    <property type="match status" value="1"/>
</dbReference>
<keyword evidence="5" id="KW-1185">Reference proteome</keyword>
<dbReference type="Gene3D" id="3.30.1360.120">
    <property type="entry name" value="Probable tRNA modification gtpase trme, domain 1"/>
    <property type="match status" value="1"/>
</dbReference>
<feature type="region of interest" description="Disordered" evidence="2">
    <location>
        <begin position="444"/>
        <end position="468"/>
    </location>
</feature>